<gene>
    <name evidence="2" type="ORF">LEA_14295</name>
</gene>
<dbReference type="InterPro" id="IPR001789">
    <property type="entry name" value="Sig_transdc_resp-reg_receiver"/>
</dbReference>
<dbReference type="EMBL" id="AJWY01009712">
    <property type="protein sequence ID" value="EKC57573.1"/>
    <property type="molecule type" value="Genomic_DNA"/>
</dbReference>
<evidence type="ECO:0000313" key="2">
    <source>
        <dbReference type="EMBL" id="EKC57573.1"/>
    </source>
</evidence>
<feature type="domain" description="Response regulatory" evidence="1">
    <location>
        <begin position="3"/>
        <end position="53"/>
    </location>
</feature>
<dbReference type="PROSITE" id="PS50110">
    <property type="entry name" value="RESPONSE_REGULATORY"/>
    <property type="match status" value="1"/>
</dbReference>
<dbReference type="AlphaFoldDB" id="K1SJ75"/>
<dbReference type="SUPFAM" id="SSF52172">
    <property type="entry name" value="CheY-like"/>
    <property type="match status" value="1"/>
</dbReference>
<name>K1SJ75_9ZZZZ</name>
<accession>K1SJ75</accession>
<proteinExistence type="predicted"/>
<dbReference type="Gene3D" id="3.40.50.2300">
    <property type="match status" value="1"/>
</dbReference>
<dbReference type="GO" id="GO:0000160">
    <property type="term" value="P:phosphorelay signal transduction system"/>
    <property type="evidence" value="ECO:0007669"/>
    <property type="project" value="InterPro"/>
</dbReference>
<protein>
    <submittedName>
        <fullName evidence="2">Two-component response regulator</fullName>
    </submittedName>
</protein>
<reference evidence="2" key="1">
    <citation type="journal article" date="2013" name="Environ. Microbiol.">
        <title>Microbiota from the distal guts of lean and obese adolescents exhibit partial functional redundancy besides clear differences in community structure.</title>
        <authorList>
            <person name="Ferrer M."/>
            <person name="Ruiz A."/>
            <person name="Lanza F."/>
            <person name="Haange S.B."/>
            <person name="Oberbach A."/>
            <person name="Till H."/>
            <person name="Bargiela R."/>
            <person name="Campoy C."/>
            <person name="Segura M.T."/>
            <person name="Richter M."/>
            <person name="von Bergen M."/>
            <person name="Seifert J."/>
            <person name="Suarez A."/>
        </authorList>
    </citation>
    <scope>NUCLEOTIDE SEQUENCE</scope>
</reference>
<organism evidence="2">
    <name type="scientific">human gut metagenome</name>
    <dbReference type="NCBI Taxonomy" id="408170"/>
    <lineage>
        <taxon>unclassified sequences</taxon>
        <taxon>metagenomes</taxon>
        <taxon>organismal metagenomes</taxon>
    </lineage>
</organism>
<sequence>MYNVLVCDDEKDIVSALQIYLKSEGYQVFSAYNGKEALKIINREDIQLVLMDI</sequence>
<feature type="non-terminal residue" evidence="2">
    <location>
        <position position="53"/>
    </location>
</feature>
<evidence type="ECO:0000259" key="1">
    <source>
        <dbReference type="PROSITE" id="PS50110"/>
    </source>
</evidence>
<comment type="caution">
    <text evidence="2">The sequence shown here is derived from an EMBL/GenBank/DDBJ whole genome shotgun (WGS) entry which is preliminary data.</text>
</comment>
<dbReference type="InterPro" id="IPR011006">
    <property type="entry name" value="CheY-like_superfamily"/>
</dbReference>
<dbReference type="Pfam" id="PF00072">
    <property type="entry name" value="Response_reg"/>
    <property type="match status" value="1"/>
</dbReference>